<feature type="compositionally biased region" description="Low complexity" evidence="1">
    <location>
        <begin position="97"/>
        <end position="106"/>
    </location>
</feature>
<dbReference type="InterPro" id="IPR025886">
    <property type="entry name" value="PP2-like"/>
</dbReference>
<accession>A0ABD1PI38</accession>
<evidence type="ECO:0000313" key="2">
    <source>
        <dbReference type="EMBL" id="KAL2463297.1"/>
    </source>
</evidence>
<feature type="region of interest" description="Disordered" evidence="1">
    <location>
        <begin position="96"/>
        <end position="131"/>
    </location>
</feature>
<dbReference type="Proteomes" id="UP001604277">
    <property type="component" value="Unassembled WGS sequence"/>
</dbReference>
<proteinExistence type="predicted"/>
<evidence type="ECO:0000313" key="3">
    <source>
        <dbReference type="Proteomes" id="UP001604277"/>
    </source>
</evidence>
<gene>
    <name evidence="2" type="ORF">Fot_52953</name>
</gene>
<dbReference type="PANTHER" id="PTHR32278:SF111">
    <property type="entry name" value="F-BOX PROTEIN PP2-B12-RELATED"/>
    <property type="match status" value="1"/>
</dbReference>
<sequence length="975" mass="111981">MKKRQHLRLSAAQRQCKDPIFHKKKQIEREKNEEIYDAIEEMYVGSHYRILRASSDIRAIWGEITRIKQDVYNWERLVQVVLRREQFRQLALDDSSEPSFSSISSSFVPEQGTPAHNAQSTQLGSSSNTVRETDWGRQLPSDYWNIILGSVNSALYENATIKELYLSLCDSPILLDGGKMSFHIDKTTGKKCYMIGARELIIIMEGIPLSWDWTSHTYSRFATVAEFKDSRRLDIRCRIDTKMLSTKTRYAAYLVFKFGEDFRGIGSAKGIIKFVKYDKDGDAKKRAATLHLQPVKPKNGKIATRRSDGWMEVQLGMFYNDQGEDGPVEARLLENNDYIKSGLIVEGIEFRPTTTNAKIGFVSKKYVRTRRNWERLVQIVLRREQFRQLALVDSSEPSFSSISSSFIPEQGTPVHNAQSTQLGSSSNTVRETDWGRLLLSDYWNIIFGSVNSALYENATIKELYLSLCDSPILLDGGKMSFHIDKTTGKKCYMIGARELIIIMEGIPLSWDWTSHTDSRFATVAEFKDSRRLDIRGRIDTKMLSTKTRYAAYLVFKFGEDFRGIGSAKGIIKFVKYDKDGDAKKRAATLHLQPVKPKNGKIATRRSDGWMEVQLGMFYNDQGEDGPVEARLLENNDYIKSGLIVEGIEFRPTTTNAKIGFVSKKYMSQNYDNWERIVEAVLRREELRQVALYSSREPSFSSISSSFITEPATPIHDDQNIQLGSSSNTVNETDWDRLLPSDYEDIIARSVTPVAYATKKDLYLSLCDSPMLLDEGKTSFQLDKTTGKKCYMIGARKLEIFRADDPIRWKWTSHKDSRFSTVVELLHAREVDIRGRIETQIISPKTHYAAYLVFKFDKKFRGFESEKGIIKFVKYDDNYASIRRATTLHLQPVKSKNGKIAVRRSDGWMEVQLGMFYNDLGDDGPVEAWFWGNDDYIKSDLIVEGIEFRPTTNSEMEINRRKWIFSNFRNNLCVYP</sequence>
<feature type="compositionally biased region" description="Polar residues" evidence="1">
    <location>
        <begin position="114"/>
        <end position="130"/>
    </location>
</feature>
<comment type="caution">
    <text evidence="2">The sequence shown here is derived from an EMBL/GenBank/DDBJ whole genome shotgun (WGS) entry which is preliminary data.</text>
</comment>
<protein>
    <submittedName>
        <fullName evidence="2">F-box protein PP2-B8</fullName>
    </submittedName>
</protein>
<dbReference type="EMBL" id="JBFOLJ010000019">
    <property type="protein sequence ID" value="KAL2463297.1"/>
    <property type="molecule type" value="Genomic_DNA"/>
</dbReference>
<dbReference type="PANTHER" id="PTHR32278">
    <property type="entry name" value="F-BOX DOMAIN-CONTAINING PROTEIN"/>
    <property type="match status" value="1"/>
</dbReference>
<dbReference type="Pfam" id="PF14299">
    <property type="entry name" value="PP2"/>
    <property type="match status" value="3"/>
</dbReference>
<organism evidence="2 3">
    <name type="scientific">Forsythia ovata</name>
    <dbReference type="NCBI Taxonomy" id="205694"/>
    <lineage>
        <taxon>Eukaryota</taxon>
        <taxon>Viridiplantae</taxon>
        <taxon>Streptophyta</taxon>
        <taxon>Embryophyta</taxon>
        <taxon>Tracheophyta</taxon>
        <taxon>Spermatophyta</taxon>
        <taxon>Magnoliopsida</taxon>
        <taxon>eudicotyledons</taxon>
        <taxon>Gunneridae</taxon>
        <taxon>Pentapetalae</taxon>
        <taxon>asterids</taxon>
        <taxon>lamiids</taxon>
        <taxon>Lamiales</taxon>
        <taxon>Oleaceae</taxon>
        <taxon>Forsythieae</taxon>
        <taxon>Forsythia</taxon>
    </lineage>
</organism>
<evidence type="ECO:0000256" key="1">
    <source>
        <dbReference type="SAM" id="MobiDB-lite"/>
    </source>
</evidence>
<dbReference type="AlphaFoldDB" id="A0ABD1PI38"/>
<name>A0ABD1PI38_9LAMI</name>
<reference evidence="3" key="1">
    <citation type="submission" date="2024-07" db="EMBL/GenBank/DDBJ databases">
        <title>Two chromosome-level genome assemblies of Korean endemic species Abeliophyllum distichum and Forsythia ovata (Oleaceae).</title>
        <authorList>
            <person name="Jang H."/>
        </authorList>
    </citation>
    <scope>NUCLEOTIDE SEQUENCE [LARGE SCALE GENOMIC DNA]</scope>
</reference>
<keyword evidence="3" id="KW-1185">Reference proteome</keyword>